<protein>
    <recommendedName>
        <fullName evidence="2">Transglutaminase-like domain-containing protein</fullName>
    </recommendedName>
</protein>
<dbReference type="InterPro" id="IPR038765">
    <property type="entry name" value="Papain-like_cys_pep_sf"/>
</dbReference>
<dbReference type="GeneID" id="62695285"/>
<name>A0A494WHJ7_CLOS5</name>
<evidence type="ECO:0000256" key="1">
    <source>
        <dbReference type="SAM" id="SignalP"/>
    </source>
</evidence>
<dbReference type="AlphaFoldDB" id="A0A494WHJ7"/>
<dbReference type="SUPFAM" id="SSF54001">
    <property type="entry name" value="Cysteine proteinases"/>
    <property type="match status" value="1"/>
</dbReference>
<reference evidence="3 4" key="1">
    <citation type="journal article" date="2019" name="Appl. Environ. Microbiol.">
        <title>Clostridium scindens ATCC 35704: integration of nutritional requirements, the complete genome sequence, and global transcriptional responses to bile acids.</title>
        <authorList>
            <person name="Devendran S."/>
            <person name="Shrestha R."/>
            <person name="Alves J.M.P."/>
            <person name="Wolf P.G."/>
            <person name="Ly L."/>
            <person name="Hernandez A.G."/>
            <person name="Mendez-Garcia C."/>
            <person name="Inboden A."/>
            <person name="Wiley J."/>
            <person name="Paul O."/>
            <person name="Allen A."/>
            <person name="Springer E."/>
            <person name="Wright C.L."/>
            <person name="Fields C.J."/>
            <person name="Daniel S.L."/>
            <person name="Ridlon J.M."/>
        </authorList>
    </citation>
    <scope>NUCLEOTIDE SEQUENCE [LARGE SCALE GENOMIC DNA]</scope>
    <source>
        <strain evidence="3 4">ATCC 35704</strain>
    </source>
</reference>
<dbReference type="RefSeq" id="WP_050755144.1">
    <property type="nucleotide sequence ID" value="NZ_CP036170.1"/>
</dbReference>
<evidence type="ECO:0000313" key="3">
    <source>
        <dbReference type="EMBL" id="QBF73684.1"/>
    </source>
</evidence>
<dbReference type="Gene3D" id="3.10.620.30">
    <property type="match status" value="1"/>
</dbReference>
<keyword evidence="4" id="KW-1185">Reference proteome</keyword>
<dbReference type="Pfam" id="PF01841">
    <property type="entry name" value="Transglut_core"/>
    <property type="match status" value="1"/>
</dbReference>
<dbReference type="PANTHER" id="PTHR33490:SF6">
    <property type="entry name" value="SLL1049 PROTEIN"/>
    <property type="match status" value="1"/>
</dbReference>
<sequence length="308" mass="33785">MSRITSLTCITFILSCILLCSCSGKESVAKSEHKVPPRDSAPKVLTPCADGTVVYNNDYASIDASNTSQGYIMVSYSGDCPKVKVQITGSDQIPYTYLLIDRGAYTTFPLSAGNGAYTIQVLENVEGDSYLIALSQDIDVAIEDEFLPFLYPNQYVSFTAGSKTVIKGSELAKNAYSDLEVIQNIYHYVIENISYDTAKANSVTYGYLPDIDDTLKSGTGICFDYASVMTAMLRSQGMPTKLEVGYSGEALHAWISTYTKDTGWIDDIIEFDGTSWELMDPTLAANNNTSSVGKYIGHESHYVLKYSY</sequence>
<dbReference type="Proteomes" id="UP000289664">
    <property type="component" value="Chromosome"/>
</dbReference>
<accession>A0A494WHJ7</accession>
<feature type="domain" description="Transglutaminase-like" evidence="2">
    <location>
        <begin position="214"/>
        <end position="270"/>
    </location>
</feature>
<dbReference type="InterPro" id="IPR002931">
    <property type="entry name" value="Transglutaminase-like"/>
</dbReference>
<dbReference type="KEGG" id="csci:HDCHBGLK_01059"/>
<dbReference type="OrthoDB" id="1817605at2"/>
<organism evidence="3 4">
    <name type="scientific">Clostridium scindens (strain ATCC 35704 / DSM 5676 / VPI 13733 / 19)</name>
    <dbReference type="NCBI Taxonomy" id="411468"/>
    <lineage>
        <taxon>Bacteria</taxon>
        <taxon>Bacillati</taxon>
        <taxon>Bacillota</taxon>
        <taxon>Clostridia</taxon>
        <taxon>Lachnospirales</taxon>
        <taxon>Lachnospiraceae</taxon>
    </lineage>
</organism>
<dbReference type="PANTHER" id="PTHR33490">
    <property type="entry name" value="BLR5614 PROTEIN-RELATED"/>
    <property type="match status" value="1"/>
</dbReference>
<dbReference type="EMBL" id="CP036170">
    <property type="protein sequence ID" value="QBF73684.1"/>
    <property type="molecule type" value="Genomic_DNA"/>
</dbReference>
<keyword evidence="1" id="KW-0732">Signal</keyword>
<evidence type="ECO:0000259" key="2">
    <source>
        <dbReference type="SMART" id="SM00460"/>
    </source>
</evidence>
<feature type="chain" id="PRO_5038685176" description="Transglutaminase-like domain-containing protein" evidence="1">
    <location>
        <begin position="21"/>
        <end position="308"/>
    </location>
</feature>
<dbReference type="SMART" id="SM00460">
    <property type="entry name" value="TGc"/>
    <property type="match status" value="1"/>
</dbReference>
<feature type="signal peptide" evidence="1">
    <location>
        <begin position="1"/>
        <end position="20"/>
    </location>
</feature>
<proteinExistence type="predicted"/>
<gene>
    <name evidence="3" type="ORF">HDCHBGLK_01059</name>
</gene>
<evidence type="ECO:0000313" key="4">
    <source>
        <dbReference type="Proteomes" id="UP000289664"/>
    </source>
</evidence>
<dbReference type="PROSITE" id="PS51257">
    <property type="entry name" value="PROKAR_LIPOPROTEIN"/>
    <property type="match status" value="1"/>
</dbReference>